<comment type="caution">
    <text evidence="7">The sequence shown here is derived from an EMBL/GenBank/DDBJ whole genome shotgun (WGS) entry which is preliminary data.</text>
</comment>
<protein>
    <recommendedName>
        <fullName evidence="1">diguanylate cyclase</fullName>
        <ecNumber evidence="1">2.7.7.65</ecNumber>
    </recommendedName>
</protein>
<dbReference type="InterPro" id="IPR050469">
    <property type="entry name" value="Diguanylate_Cyclase"/>
</dbReference>
<organism evidence="7 8">
    <name type="scientific">Stenotrophomonas nematodicola</name>
    <dbReference type="NCBI Taxonomy" id="2656746"/>
    <lineage>
        <taxon>Bacteria</taxon>
        <taxon>Pseudomonadati</taxon>
        <taxon>Pseudomonadota</taxon>
        <taxon>Gammaproteobacteria</taxon>
        <taxon>Lysobacterales</taxon>
        <taxon>Lysobacteraceae</taxon>
        <taxon>Stenotrophomonas</taxon>
    </lineage>
</organism>
<evidence type="ECO:0000313" key="7">
    <source>
        <dbReference type="EMBL" id="MFG6109419.1"/>
    </source>
</evidence>
<evidence type="ECO:0000256" key="3">
    <source>
        <dbReference type="SAM" id="MobiDB-lite"/>
    </source>
</evidence>
<proteinExistence type="predicted"/>
<dbReference type="Pfam" id="PF00990">
    <property type="entry name" value="GGDEF"/>
    <property type="match status" value="1"/>
</dbReference>
<comment type="catalytic activity">
    <reaction evidence="2">
        <text>2 GTP = 3',3'-c-di-GMP + 2 diphosphate</text>
        <dbReference type="Rhea" id="RHEA:24898"/>
        <dbReference type="ChEBI" id="CHEBI:33019"/>
        <dbReference type="ChEBI" id="CHEBI:37565"/>
        <dbReference type="ChEBI" id="CHEBI:58805"/>
        <dbReference type="EC" id="2.7.7.65"/>
    </reaction>
</comment>
<dbReference type="InterPro" id="IPR043128">
    <property type="entry name" value="Rev_trsase/Diguanyl_cyclase"/>
</dbReference>
<dbReference type="SUPFAM" id="SSF55073">
    <property type="entry name" value="Nucleotide cyclase"/>
    <property type="match status" value="1"/>
</dbReference>
<dbReference type="Gene3D" id="3.30.70.270">
    <property type="match status" value="1"/>
</dbReference>
<gene>
    <name evidence="7" type="ORF">ACEU0G_003431</name>
</gene>
<keyword evidence="4" id="KW-0812">Transmembrane</keyword>
<dbReference type="InterPro" id="IPR029787">
    <property type="entry name" value="Nucleotide_cyclase"/>
</dbReference>
<dbReference type="SUPFAM" id="SSF48452">
    <property type="entry name" value="TPR-like"/>
    <property type="match status" value="1"/>
</dbReference>
<keyword evidence="8" id="KW-1185">Reference proteome</keyword>
<sequence>MNCLSRVRRSLPALLCVALAVSTLPAQAQRPGDGRPLIAQVEQCNALLASTPETSLQIATALLARPTLPTSVEIGAIGCLGMALRSQGRLAQTEGLPERLLAAAARADASAEDTQRARALAAHLLLWRGDQAQALELTRTLLDDAVRTRDVHGQISALMQIAMIRGDAMGDAQGALTYLQKAAALSEHLRRPPNPGDLLIHYNVGYALLSMQRYEEAQTAFDRAAAIGARLNGQELLMHRIGSHRAEIQRVRGELDRAQKGLDQALAWQTTQDAQGRIITLQRLARVALDRGQAAEGLALAEQAQALADSGHFTDEIRHGLDVLGDAYTLLGLRQQALQVARQARDLDQARSKGDTLNRLARLQASAERHIAPAEVNAEQDLGRVRVVRNSAVAALLAVLAIAAVLILRLRRQRHELAALSRTDAVTGLPSRHEAERLLGDARPSGQRRSALLLLEIDDFQALNDRHGQAGGDAVLRAVARCLRSAVDRGDLVARWGGTRFLIARHDTSEAAAQALANHLRTRIEHLLVDTRPGQPITLSASLGLAPLPLFADQPAHLDDSLRAADRALQSARRSGRNAWASLWGAATGSEVDLYSVLHDPTEAQVLGWVTLAGSRPLPWTPPRPEPARPHPATTEAATGPRD</sequence>
<dbReference type="Proteomes" id="UP001605261">
    <property type="component" value="Unassembled WGS sequence"/>
</dbReference>
<evidence type="ECO:0000313" key="8">
    <source>
        <dbReference type="Proteomes" id="UP001605261"/>
    </source>
</evidence>
<feature type="compositionally biased region" description="Low complexity" evidence="3">
    <location>
        <begin position="631"/>
        <end position="643"/>
    </location>
</feature>
<evidence type="ECO:0000259" key="6">
    <source>
        <dbReference type="PROSITE" id="PS50887"/>
    </source>
</evidence>
<keyword evidence="5" id="KW-0732">Signal</keyword>
<evidence type="ECO:0000256" key="5">
    <source>
        <dbReference type="SAM" id="SignalP"/>
    </source>
</evidence>
<dbReference type="Gene3D" id="1.25.40.10">
    <property type="entry name" value="Tetratricopeptide repeat domain"/>
    <property type="match status" value="2"/>
</dbReference>
<dbReference type="PANTHER" id="PTHR45138:SF9">
    <property type="entry name" value="DIGUANYLATE CYCLASE DGCM-RELATED"/>
    <property type="match status" value="1"/>
</dbReference>
<dbReference type="EC" id="2.7.7.65" evidence="1"/>
<evidence type="ECO:0000256" key="1">
    <source>
        <dbReference type="ARBA" id="ARBA00012528"/>
    </source>
</evidence>
<evidence type="ECO:0000256" key="4">
    <source>
        <dbReference type="SAM" id="Phobius"/>
    </source>
</evidence>
<accession>A0ABW7CXC3</accession>
<keyword evidence="7" id="KW-0808">Transferase</keyword>
<dbReference type="PROSITE" id="PS50887">
    <property type="entry name" value="GGDEF"/>
    <property type="match status" value="1"/>
</dbReference>
<dbReference type="PANTHER" id="PTHR45138">
    <property type="entry name" value="REGULATORY COMPONENTS OF SENSORY TRANSDUCTION SYSTEM"/>
    <property type="match status" value="1"/>
</dbReference>
<evidence type="ECO:0000256" key="2">
    <source>
        <dbReference type="ARBA" id="ARBA00034247"/>
    </source>
</evidence>
<dbReference type="NCBIfam" id="TIGR00254">
    <property type="entry name" value="GGDEF"/>
    <property type="match status" value="1"/>
</dbReference>
<dbReference type="CDD" id="cd01949">
    <property type="entry name" value="GGDEF"/>
    <property type="match status" value="1"/>
</dbReference>
<dbReference type="SMART" id="SM00267">
    <property type="entry name" value="GGDEF"/>
    <property type="match status" value="1"/>
</dbReference>
<name>A0ABW7CXC3_9GAMM</name>
<keyword evidence="4" id="KW-0472">Membrane</keyword>
<dbReference type="GO" id="GO:0052621">
    <property type="term" value="F:diguanylate cyclase activity"/>
    <property type="evidence" value="ECO:0007669"/>
    <property type="project" value="UniProtKB-EC"/>
</dbReference>
<keyword evidence="7" id="KW-0548">Nucleotidyltransferase</keyword>
<feature type="chain" id="PRO_5045301471" description="diguanylate cyclase" evidence="5">
    <location>
        <begin position="29"/>
        <end position="643"/>
    </location>
</feature>
<dbReference type="InterPro" id="IPR000160">
    <property type="entry name" value="GGDEF_dom"/>
</dbReference>
<feature type="region of interest" description="Disordered" evidence="3">
    <location>
        <begin position="616"/>
        <end position="643"/>
    </location>
</feature>
<keyword evidence="4" id="KW-1133">Transmembrane helix</keyword>
<feature type="domain" description="GGDEF" evidence="6">
    <location>
        <begin position="448"/>
        <end position="585"/>
    </location>
</feature>
<dbReference type="InterPro" id="IPR011990">
    <property type="entry name" value="TPR-like_helical_dom_sf"/>
</dbReference>
<dbReference type="EMBL" id="JBHGCJ010000006">
    <property type="protein sequence ID" value="MFG6109419.1"/>
    <property type="molecule type" value="Genomic_DNA"/>
</dbReference>
<feature type="transmembrane region" description="Helical" evidence="4">
    <location>
        <begin position="392"/>
        <end position="410"/>
    </location>
</feature>
<dbReference type="RefSeq" id="WP_394163070.1">
    <property type="nucleotide sequence ID" value="NZ_JBHGCJ010000006.1"/>
</dbReference>
<reference evidence="7 8" key="1">
    <citation type="submission" date="2024-09" db="EMBL/GenBank/DDBJ databases">
        <authorList>
            <consortium name="All-Russian atlas of soil microorganisms"/>
            <consortium name="as a basis for the search for new antimicrobial producers and enzymes with unique properties"/>
            <person name="Sokolova E.A."/>
            <person name="Voronina E.N."/>
        </authorList>
    </citation>
    <scope>NUCLEOTIDE SEQUENCE [LARGE SCALE GENOMIC DNA]</scope>
    <source>
        <strain evidence="7 8">AF-22b-331.1</strain>
    </source>
</reference>
<feature type="signal peptide" evidence="5">
    <location>
        <begin position="1"/>
        <end position="28"/>
    </location>
</feature>